<dbReference type="InterPro" id="IPR029068">
    <property type="entry name" value="Glyas_Bleomycin-R_OHBP_Dase"/>
</dbReference>
<protein>
    <recommendedName>
        <fullName evidence="3">VOC domain-containing protein</fullName>
    </recommendedName>
</protein>
<dbReference type="OrthoDB" id="4181370at2759"/>
<dbReference type="EMBL" id="LGRN01000183">
    <property type="protein sequence ID" value="OJD14990.1"/>
    <property type="molecule type" value="Genomic_DNA"/>
</dbReference>
<dbReference type="AlphaFoldDB" id="A0A1J9PG84"/>
<gene>
    <name evidence="1" type="ORF">AJ78_04712</name>
</gene>
<name>A0A1J9PG84_9EURO</name>
<sequence length="152" mass="16250">MAPPKKTFTISLPTSDLAAAKRFGVALGFEASACFDVETTLILKCSETFSIFYGAHSVFGKFLPSGRQIASSKDGHEVIVTLTATSKEGVDDLIRKGIEAGGKPGPNMIPEEYAESVYSRSMEDPDGHLYEVVYFDEEAAAGSACAGKKEEN</sequence>
<dbReference type="Gene3D" id="3.10.180.10">
    <property type="entry name" value="2,3-Dihydroxybiphenyl 1,2-Dioxygenase, domain 1"/>
    <property type="match status" value="1"/>
</dbReference>
<dbReference type="SUPFAM" id="SSF54593">
    <property type="entry name" value="Glyoxalase/Bleomycin resistance protein/Dihydroxybiphenyl dioxygenase"/>
    <property type="match status" value="1"/>
</dbReference>
<evidence type="ECO:0000313" key="1">
    <source>
        <dbReference type="EMBL" id="OJD14990.1"/>
    </source>
</evidence>
<keyword evidence="2" id="KW-1185">Reference proteome</keyword>
<dbReference type="VEuPathDB" id="FungiDB:AJ78_04712"/>
<comment type="caution">
    <text evidence="1">The sequence shown here is derived from an EMBL/GenBank/DDBJ whole genome shotgun (WGS) entry which is preliminary data.</text>
</comment>
<accession>A0A1J9PG84</accession>
<evidence type="ECO:0008006" key="3">
    <source>
        <dbReference type="Google" id="ProtNLM"/>
    </source>
</evidence>
<evidence type="ECO:0000313" key="2">
    <source>
        <dbReference type="Proteomes" id="UP000182235"/>
    </source>
</evidence>
<proteinExistence type="predicted"/>
<dbReference type="PANTHER" id="PTHR36503">
    <property type="entry name" value="BLR2520 PROTEIN"/>
    <property type="match status" value="1"/>
</dbReference>
<dbReference type="PANTHER" id="PTHR36503:SF2">
    <property type="entry name" value="BLR2408 PROTEIN"/>
    <property type="match status" value="1"/>
</dbReference>
<organism evidence="1 2">
    <name type="scientific">Emergomyces pasteurianus Ep9510</name>
    <dbReference type="NCBI Taxonomy" id="1447872"/>
    <lineage>
        <taxon>Eukaryota</taxon>
        <taxon>Fungi</taxon>
        <taxon>Dikarya</taxon>
        <taxon>Ascomycota</taxon>
        <taxon>Pezizomycotina</taxon>
        <taxon>Eurotiomycetes</taxon>
        <taxon>Eurotiomycetidae</taxon>
        <taxon>Onygenales</taxon>
        <taxon>Ajellomycetaceae</taxon>
        <taxon>Emergomyces</taxon>
    </lineage>
</organism>
<dbReference type="Proteomes" id="UP000182235">
    <property type="component" value="Unassembled WGS sequence"/>
</dbReference>
<reference evidence="1 2" key="1">
    <citation type="submission" date="2015-07" db="EMBL/GenBank/DDBJ databases">
        <title>Emmonsia species relationships and genome sequence.</title>
        <authorList>
            <consortium name="The Broad Institute Genomics Platform"/>
            <person name="Cuomo C.A."/>
            <person name="Munoz J.F."/>
            <person name="Imamovic A."/>
            <person name="Priest M.E."/>
            <person name="Young S."/>
            <person name="Clay O.K."/>
            <person name="McEwen J.G."/>
        </authorList>
    </citation>
    <scope>NUCLEOTIDE SEQUENCE [LARGE SCALE GENOMIC DNA]</scope>
    <source>
        <strain evidence="1 2">UAMH 9510</strain>
    </source>
</reference>